<proteinExistence type="predicted"/>
<sequence>MVYPSSSVALGGREASPLTVLIVISLTLSHFSALQPQCPLDPKVKHENQLELCSLSCPISSFLSEHVPQTSSTSIQVTT</sequence>
<comment type="caution">
    <text evidence="1">The sequence shown here is derived from an EMBL/GenBank/DDBJ whole genome shotgun (WGS) entry which is preliminary data.</text>
</comment>
<dbReference type="AlphaFoldDB" id="A0AAD6U3U8"/>
<evidence type="ECO:0000313" key="2">
    <source>
        <dbReference type="Proteomes" id="UP001222325"/>
    </source>
</evidence>
<dbReference type="Proteomes" id="UP001222325">
    <property type="component" value="Unassembled WGS sequence"/>
</dbReference>
<reference evidence="1" key="1">
    <citation type="submission" date="2023-03" db="EMBL/GenBank/DDBJ databases">
        <title>Massive genome expansion in bonnet fungi (Mycena s.s.) driven by repeated elements and novel gene families across ecological guilds.</title>
        <authorList>
            <consortium name="Lawrence Berkeley National Laboratory"/>
            <person name="Harder C.B."/>
            <person name="Miyauchi S."/>
            <person name="Viragh M."/>
            <person name="Kuo A."/>
            <person name="Thoen E."/>
            <person name="Andreopoulos B."/>
            <person name="Lu D."/>
            <person name="Skrede I."/>
            <person name="Drula E."/>
            <person name="Henrissat B."/>
            <person name="Morin E."/>
            <person name="Kohler A."/>
            <person name="Barry K."/>
            <person name="LaButti K."/>
            <person name="Morin E."/>
            <person name="Salamov A."/>
            <person name="Lipzen A."/>
            <person name="Mereny Z."/>
            <person name="Hegedus B."/>
            <person name="Baldrian P."/>
            <person name="Stursova M."/>
            <person name="Weitz H."/>
            <person name="Taylor A."/>
            <person name="Grigoriev I.V."/>
            <person name="Nagy L.G."/>
            <person name="Martin F."/>
            <person name="Kauserud H."/>
        </authorList>
    </citation>
    <scope>NUCLEOTIDE SEQUENCE</scope>
    <source>
        <strain evidence="1">CBHHK173m</strain>
    </source>
</reference>
<gene>
    <name evidence="1" type="ORF">B0H15DRAFT_341687</name>
</gene>
<keyword evidence="2" id="KW-1185">Reference proteome</keyword>
<dbReference type="EMBL" id="JARJCN010000030">
    <property type="protein sequence ID" value="KAJ7086819.1"/>
    <property type="molecule type" value="Genomic_DNA"/>
</dbReference>
<evidence type="ECO:0000313" key="1">
    <source>
        <dbReference type="EMBL" id="KAJ7086819.1"/>
    </source>
</evidence>
<protein>
    <submittedName>
        <fullName evidence="1">Uncharacterized protein</fullName>
    </submittedName>
</protein>
<organism evidence="1 2">
    <name type="scientific">Mycena belliarum</name>
    <dbReference type="NCBI Taxonomy" id="1033014"/>
    <lineage>
        <taxon>Eukaryota</taxon>
        <taxon>Fungi</taxon>
        <taxon>Dikarya</taxon>
        <taxon>Basidiomycota</taxon>
        <taxon>Agaricomycotina</taxon>
        <taxon>Agaricomycetes</taxon>
        <taxon>Agaricomycetidae</taxon>
        <taxon>Agaricales</taxon>
        <taxon>Marasmiineae</taxon>
        <taxon>Mycenaceae</taxon>
        <taxon>Mycena</taxon>
    </lineage>
</organism>
<name>A0AAD6U3U8_9AGAR</name>
<accession>A0AAD6U3U8</accession>